<keyword evidence="2" id="KW-0472">Membrane</keyword>
<protein>
    <submittedName>
        <fullName evidence="3">Uncharacterized protein (DUF1499 family)</fullName>
    </submittedName>
</protein>
<feature type="region of interest" description="Disordered" evidence="1">
    <location>
        <begin position="254"/>
        <end position="280"/>
    </location>
</feature>
<feature type="transmembrane region" description="Helical" evidence="2">
    <location>
        <begin position="81"/>
        <end position="102"/>
    </location>
</feature>
<dbReference type="Proteomes" id="UP001241603">
    <property type="component" value="Unassembled WGS sequence"/>
</dbReference>
<proteinExistence type="predicted"/>
<evidence type="ECO:0000256" key="2">
    <source>
        <dbReference type="SAM" id="Phobius"/>
    </source>
</evidence>
<evidence type="ECO:0000313" key="3">
    <source>
        <dbReference type="EMBL" id="MDQ0440161.1"/>
    </source>
</evidence>
<keyword evidence="2" id="KW-1133">Transmembrane helix</keyword>
<organism evidence="3 4">
    <name type="scientific">Kaistia dalseonensis</name>
    <dbReference type="NCBI Taxonomy" id="410840"/>
    <lineage>
        <taxon>Bacteria</taxon>
        <taxon>Pseudomonadati</taxon>
        <taxon>Pseudomonadota</taxon>
        <taxon>Alphaproteobacteria</taxon>
        <taxon>Hyphomicrobiales</taxon>
        <taxon>Kaistiaceae</taxon>
        <taxon>Kaistia</taxon>
    </lineage>
</organism>
<dbReference type="InterPro" id="IPR010865">
    <property type="entry name" value="DUF1499"/>
</dbReference>
<dbReference type="RefSeq" id="WP_266351034.1">
    <property type="nucleotide sequence ID" value="NZ_JAPKNG010000007.1"/>
</dbReference>
<feature type="compositionally biased region" description="Pro residues" evidence="1">
    <location>
        <begin position="268"/>
        <end position="280"/>
    </location>
</feature>
<evidence type="ECO:0000313" key="4">
    <source>
        <dbReference type="Proteomes" id="UP001241603"/>
    </source>
</evidence>
<comment type="caution">
    <text evidence="3">The sequence shown here is derived from an EMBL/GenBank/DDBJ whole genome shotgun (WGS) entry which is preliminary data.</text>
</comment>
<dbReference type="Pfam" id="PF07386">
    <property type="entry name" value="DUF1499"/>
    <property type="match status" value="1"/>
</dbReference>
<gene>
    <name evidence="3" type="ORF">QO014_004574</name>
</gene>
<accession>A0ABU0HCW8</accession>
<evidence type="ECO:0000256" key="1">
    <source>
        <dbReference type="SAM" id="MobiDB-lite"/>
    </source>
</evidence>
<feature type="compositionally biased region" description="Acidic residues" evidence="1">
    <location>
        <begin position="257"/>
        <end position="267"/>
    </location>
</feature>
<reference evidence="3 4" key="1">
    <citation type="submission" date="2023-07" db="EMBL/GenBank/DDBJ databases">
        <title>Genomic Encyclopedia of Type Strains, Phase IV (KMG-IV): sequencing the most valuable type-strain genomes for metagenomic binning, comparative biology and taxonomic classification.</title>
        <authorList>
            <person name="Goeker M."/>
        </authorList>
    </citation>
    <scope>NUCLEOTIDE SEQUENCE [LARGE SCALE GENOMIC DNA]</scope>
    <source>
        <strain evidence="3 4">B6-8</strain>
    </source>
</reference>
<sequence>MVARPTQRAARAAPWALRFALLPLPMLILAALLRRYALMEVTPLFVVLAIAWALSILALVCGVMAFRSIWIDGTTGLRPALTGVLLAIVALALPAAIVFELVSLPRLSDLSTDGTDPPLFTAAPDTVTMRPLPDARDKTLQAEAYPDIVPRHYSLSPERVFQAIATLVEARGWVVTDQRAPDSDNEVGWIEAEAHTLGFALPVDIVLRVVEDDQGTLVDMRSASRIGAHDLGDNARRIRAFFVDLDAALQGVTETNDGTDADSDTDDPLPPLPVAPPPQP</sequence>
<dbReference type="EMBL" id="JAUSVO010000007">
    <property type="protein sequence ID" value="MDQ0440161.1"/>
    <property type="molecule type" value="Genomic_DNA"/>
</dbReference>
<keyword evidence="2" id="KW-0812">Transmembrane</keyword>
<keyword evidence="4" id="KW-1185">Reference proteome</keyword>
<name>A0ABU0HCW8_9HYPH</name>
<feature type="transmembrane region" description="Helical" evidence="2">
    <location>
        <begin position="12"/>
        <end position="33"/>
    </location>
</feature>
<feature type="transmembrane region" description="Helical" evidence="2">
    <location>
        <begin position="45"/>
        <end position="69"/>
    </location>
</feature>